<dbReference type="EMBL" id="OZ075115">
    <property type="protein sequence ID" value="CAL5061988.1"/>
    <property type="molecule type" value="Genomic_DNA"/>
</dbReference>
<evidence type="ECO:0000313" key="1">
    <source>
        <dbReference type="EMBL" id="CAL5061988.1"/>
    </source>
</evidence>
<dbReference type="Pfam" id="PF15490">
    <property type="entry name" value="Ten1_2"/>
    <property type="match status" value="1"/>
</dbReference>
<dbReference type="AlphaFoldDB" id="A0ABC9ER95"/>
<dbReference type="Proteomes" id="UP001497457">
    <property type="component" value="Chromosome 5rd"/>
</dbReference>
<keyword evidence="2" id="KW-1185">Reference proteome</keyword>
<dbReference type="FunFam" id="2.40.50.140:FF:000410">
    <property type="entry name" value="CST complex subunit TEN1"/>
    <property type="match status" value="1"/>
</dbReference>
<evidence type="ECO:0008006" key="3">
    <source>
        <dbReference type="Google" id="ProtNLM"/>
    </source>
</evidence>
<gene>
    <name evidence="1" type="ORF">URODEC1_LOCUS98042</name>
</gene>
<dbReference type="InterPro" id="IPR012340">
    <property type="entry name" value="NA-bd_OB-fold"/>
</dbReference>
<dbReference type="Gene3D" id="2.40.50.140">
    <property type="entry name" value="Nucleic acid-binding proteins"/>
    <property type="match status" value="1"/>
</dbReference>
<dbReference type="PANTHER" id="PTHR33905:SF1">
    <property type="entry name" value="CST COMPLEX SUBUNIT TEN1"/>
    <property type="match status" value="1"/>
</dbReference>
<protein>
    <recommendedName>
        <fullName evidence="3">CST complex subunit TEN1</fullName>
    </recommendedName>
</protein>
<reference evidence="1" key="1">
    <citation type="submission" date="2024-10" db="EMBL/GenBank/DDBJ databases">
        <authorList>
            <person name="Ryan C."/>
        </authorList>
    </citation>
    <scope>NUCLEOTIDE SEQUENCE [LARGE SCALE GENOMIC DNA]</scope>
</reference>
<accession>A0ABC9ER95</accession>
<proteinExistence type="predicted"/>
<dbReference type="PANTHER" id="PTHR33905">
    <property type="entry name" value="CST COMPLEX SUBUNIT TEN1"/>
    <property type="match status" value="1"/>
</dbReference>
<evidence type="ECO:0000313" key="2">
    <source>
        <dbReference type="Proteomes" id="UP001497457"/>
    </source>
</evidence>
<dbReference type="InterPro" id="IPR029146">
    <property type="entry name" value="Ten1_animal_plant"/>
</dbReference>
<name>A0ABC9ER95_9POAL</name>
<sequence length="125" mass="13989">MASAGLKPGVPVILRELEPSSEMFKQGASLRVTGTLQSYDVDSAIAVIQDGSVSLKIDTKNLRDVSFRTNSAYQFIGELLIRADNEAILQARIGRNVDGLDLNLFQQSVFIRRQYEDRLRSTRRT</sequence>
<organism evidence="1 2">
    <name type="scientific">Urochloa decumbens</name>
    <dbReference type="NCBI Taxonomy" id="240449"/>
    <lineage>
        <taxon>Eukaryota</taxon>
        <taxon>Viridiplantae</taxon>
        <taxon>Streptophyta</taxon>
        <taxon>Embryophyta</taxon>
        <taxon>Tracheophyta</taxon>
        <taxon>Spermatophyta</taxon>
        <taxon>Magnoliopsida</taxon>
        <taxon>Liliopsida</taxon>
        <taxon>Poales</taxon>
        <taxon>Poaceae</taxon>
        <taxon>PACMAD clade</taxon>
        <taxon>Panicoideae</taxon>
        <taxon>Panicodae</taxon>
        <taxon>Paniceae</taxon>
        <taxon>Melinidinae</taxon>
        <taxon>Urochloa</taxon>
    </lineage>
</organism>